<keyword evidence="6" id="KW-1185">Reference proteome</keyword>
<dbReference type="GO" id="GO:0016491">
    <property type="term" value="F:oxidoreductase activity"/>
    <property type="evidence" value="ECO:0007669"/>
    <property type="project" value="UniProtKB-KW"/>
</dbReference>
<dbReference type="Proteomes" id="UP000559182">
    <property type="component" value="Unassembled WGS sequence"/>
</dbReference>
<dbReference type="PANTHER" id="PTHR43976">
    <property type="entry name" value="SHORT CHAIN DEHYDROGENASE"/>
    <property type="match status" value="1"/>
</dbReference>
<dbReference type="Gene3D" id="3.40.50.720">
    <property type="entry name" value="NAD(P)-binding Rossmann-like Domain"/>
    <property type="match status" value="1"/>
</dbReference>
<dbReference type="InterPro" id="IPR002347">
    <property type="entry name" value="SDR_fam"/>
</dbReference>
<evidence type="ECO:0000256" key="4">
    <source>
        <dbReference type="SAM" id="MobiDB-lite"/>
    </source>
</evidence>
<dbReference type="PRINTS" id="PR00080">
    <property type="entry name" value="SDRFAMILY"/>
</dbReference>
<evidence type="ECO:0000256" key="2">
    <source>
        <dbReference type="ARBA" id="ARBA00023002"/>
    </source>
</evidence>
<feature type="region of interest" description="Disordered" evidence="4">
    <location>
        <begin position="151"/>
        <end position="172"/>
    </location>
</feature>
<name>A0A839NBA3_9MICO</name>
<dbReference type="Pfam" id="PF00106">
    <property type="entry name" value="adh_short"/>
    <property type="match status" value="1"/>
</dbReference>
<reference evidence="5 6" key="1">
    <citation type="submission" date="2020-08" db="EMBL/GenBank/DDBJ databases">
        <title>Sequencing the genomes of 1000 actinobacteria strains.</title>
        <authorList>
            <person name="Klenk H.-P."/>
        </authorList>
    </citation>
    <scope>NUCLEOTIDE SEQUENCE [LARGE SCALE GENOMIC DNA]</scope>
    <source>
        <strain evidence="5 6">DSM 105369</strain>
    </source>
</reference>
<sequence>MEELTDEAVRRNFDVNVFGVLAVQRAVLPLMRSNRSGHIINLASISASVTGPATGIYSATKAAVLMISEALAAEGAEHGIRTTAVCPGGVRTDFLDPSSSRGADDGARSAYSLVRRALSGDASLNHRQGGDPRLVAEAFVRLSRMSDPPARLCLPPHRLRRDLPDQSRDRPPRRALLAKQTDEWAEGHRYLGLDVLVRCRINLVPLRTRLPYRSSSVRRGRPPRHPVEPTSWSALAVRGPPGSYVHTADLLAAP</sequence>
<feature type="compositionally biased region" description="Basic and acidic residues" evidence="4">
    <location>
        <begin position="161"/>
        <end position="172"/>
    </location>
</feature>
<comment type="similarity">
    <text evidence="1 3">Belongs to the short-chain dehydrogenases/reductases (SDR) family.</text>
</comment>
<dbReference type="InterPro" id="IPR020904">
    <property type="entry name" value="Sc_DH/Rdtase_CS"/>
</dbReference>
<gene>
    <name evidence="5" type="ORF">FHU39_001985</name>
</gene>
<dbReference type="EMBL" id="JACHVQ010000001">
    <property type="protein sequence ID" value="MBB2892001.1"/>
    <property type="molecule type" value="Genomic_DNA"/>
</dbReference>
<dbReference type="SUPFAM" id="SSF51735">
    <property type="entry name" value="NAD(P)-binding Rossmann-fold domains"/>
    <property type="match status" value="1"/>
</dbReference>
<evidence type="ECO:0000313" key="6">
    <source>
        <dbReference type="Proteomes" id="UP000559182"/>
    </source>
</evidence>
<dbReference type="PANTHER" id="PTHR43976:SF16">
    <property type="entry name" value="SHORT-CHAIN DEHYDROGENASE_REDUCTASE FAMILY PROTEIN"/>
    <property type="match status" value="1"/>
</dbReference>
<dbReference type="InterPro" id="IPR036291">
    <property type="entry name" value="NAD(P)-bd_dom_sf"/>
</dbReference>
<evidence type="ECO:0008006" key="7">
    <source>
        <dbReference type="Google" id="ProtNLM"/>
    </source>
</evidence>
<evidence type="ECO:0000256" key="3">
    <source>
        <dbReference type="RuleBase" id="RU000363"/>
    </source>
</evidence>
<accession>A0A839NBA3</accession>
<dbReference type="PROSITE" id="PS00061">
    <property type="entry name" value="ADH_SHORT"/>
    <property type="match status" value="1"/>
</dbReference>
<dbReference type="PRINTS" id="PR00081">
    <property type="entry name" value="GDHRDH"/>
</dbReference>
<evidence type="ECO:0000313" key="5">
    <source>
        <dbReference type="EMBL" id="MBB2892001.1"/>
    </source>
</evidence>
<comment type="caution">
    <text evidence="5">The sequence shown here is derived from an EMBL/GenBank/DDBJ whole genome shotgun (WGS) entry which is preliminary data.</text>
</comment>
<evidence type="ECO:0000256" key="1">
    <source>
        <dbReference type="ARBA" id="ARBA00006484"/>
    </source>
</evidence>
<dbReference type="InterPro" id="IPR051911">
    <property type="entry name" value="SDR_oxidoreductase"/>
</dbReference>
<protein>
    <recommendedName>
        <fullName evidence="7">SDR family NAD(P)-dependent oxidoreductase</fullName>
    </recommendedName>
</protein>
<dbReference type="AlphaFoldDB" id="A0A839NBA3"/>
<proteinExistence type="inferred from homology"/>
<keyword evidence="2" id="KW-0560">Oxidoreductase</keyword>
<organism evidence="5 6">
    <name type="scientific">Flexivirga oryzae</name>
    <dbReference type="NCBI Taxonomy" id="1794944"/>
    <lineage>
        <taxon>Bacteria</taxon>
        <taxon>Bacillati</taxon>
        <taxon>Actinomycetota</taxon>
        <taxon>Actinomycetes</taxon>
        <taxon>Micrococcales</taxon>
        <taxon>Dermacoccaceae</taxon>
        <taxon>Flexivirga</taxon>
    </lineage>
</organism>